<dbReference type="Gene3D" id="3.40.50.410">
    <property type="entry name" value="von Willebrand factor, type A domain"/>
    <property type="match status" value="1"/>
</dbReference>
<evidence type="ECO:0000313" key="3">
    <source>
        <dbReference type="EMBL" id="CZF80676.1"/>
    </source>
</evidence>
<dbReference type="AlphaFoldDB" id="A0A128F354"/>
<reference evidence="4" key="1">
    <citation type="submission" date="2016-02" db="EMBL/GenBank/DDBJ databases">
        <authorList>
            <person name="Rodrigo-Torres Lidia"/>
            <person name="Arahal R.David."/>
        </authorList>
    </citation>
    <scope>NUCLEOTIDE SEQUENCE [LARGE SCALE GENOMIC DNA]</scope>
    <source>
        <strain evidence="4">CECT 8713</strain>
    </source>
</reference>
<dbReference type="SUPFAM" id="SSF53300">
    <property type="entry name" value="vWA-like"/>
    <property type="match status" value="1"/>
</dbReference>
<dbReference type="PROSITE" id="PS50234">
    <property type="entry name" value="VWFA"/>
    <property type="match status" value="1"/>
</dbReference>
<feature type="domain" description="VWFA" evidence="2">
    <location>
        <begin position="161"/>
        <end position="440"/>
    </location>
</feature>
<evidence type="ECO:0000313" key="4">
    <source>
        <dbReference type="Proteomes" id="UP000073601"/>
    </source>
</evidence>
<dbReference type="Proteomes" id="UP000073601">
    <property type="component" value="Unassembled WGS sequence"/>
</dbReference>
<sequence>MKFSSPKKQKGIATIIFVIMYPLFFSIFVFSVESTRYLQTHARLGDAVEMASLAVAANASKVESENKELAQKVTNVFVPDGKIEQSDIAIVRKSCDEIYGNDCGKPGVYDEEGLIFTEYKVVINADFDSWFPQNDYNLGYDEVQEMGSKAVARKYQGYTIDVAFVADFSGSMLDDWSGDDDDDEFANINTKYEGVIEVIKRVTERLESYNDSTEQEINGELLANKAAFVGYNMYPYNGFNFYSDVQYFNSSGTSSWRWWQNIPNIDYGSTVANPLGGTQTLISDRDPNDNSTFSTLALTDDFPTFRSIIDGFYPSHGTASYEGIISAAKIVNNGENVRKLIIVLSDGADWHPDYANDRRYPAYAALRLYNAGLCDNIISRLEQRQINGRNVEARIFIIGFGYDIDRNPGLQTCAGAENIQSANSYQDIYDTVLELISEEVGHLYYRHYDK</sequence>
<name>A0A128F354_9GAMM</name>
<dbReference type="InterPro" id="IPR002035">
    <property type="entry name" value="VWF_A"/>
</dbReference>
<dbReference type="InterPro" id="IPR036465">
    <property type="entry name" value="vWFA_dom_sf"/>
</dbReference>
<accession>A0A128F354</accession>
<keyword evidence="4" id="KW-1185">Reference proteome</keyword>
<dbReference type="OrthoDB" id="5670502at2"/>
<gene>
    <name evidence="3" type="ORF">GMA8713_01549</name>
</gene>
<feature type="transmembrane region" description="Helical" evidence="1">
    <location>
        <begin position="12"/>
        <end position="32"/>
    </location>
</feature>
<dbReference type="RefSeq" id="WP_062707462.1">
    <property type="nucleotide sequence ID" value="NZ_CAWRCI010000011.1"/>
</dbReference>
<keyword evidence="1" id="KW-0812">Transmembrane</keyword>
<keyword evidence="1" id="KW-0472">Membrane</keyword>
<dbReference type="EMBL" id="FIZY01000011">
    <property type="protein sequence ID" value="CZF80676.1"/>
    <property type="molecule type" value="Genomic_DNA"/>
</dbReference>
<evidence type="ECO:0000259" key="2">
    <source>
        <dbReference type="PROSITE" id="PS50234"/>
    </source>
</evidence>
<proteinExistence type="predicted"/>
<organism evidence="3 4">
    <name type="scientific">Grimontia marina</name>
    <dbReference type="NCBI Taxonomy" id="646534"/>
    <lineage>
        <taxon>Bacteria</taxon>
        <taxon>Pseudomonadati</taxon>
        <taxon>Pseudomonadota</taxon>
        <taxon>Gammaproteobacteria</taxon>
        <taxon>Vibrionales</taxon>
        <taxon>Vibrionaceae</taxon>
        <taxon>Grimontia</taxon>
    </lineage>
</organism>
<keyword evidence="1" id="KW-1133">Transmembrane helix</keyword>
<evidence type="ECO:0000256" key="1">
    <source>
        <dbReference type="SAM" id="Phobius"/>
    </source>
</evidence>
<protein>
    <recommendedName>
        <fullName evidence="2">VWFA domain-containing protein</fullName>
    </recommendedName>
</protein>